<proteinExistence type="predicted"/>
<dbReference type="Proteomes" id="UP000320762">
    <property type="component" value="Unassembled WGS sequence"/>
</dbReference>
<dbReference type="Pfam" id="PF18758">
    <property type="entry name" value="KDZ"/>
    <property type="match status" value="1"/>
</dbReference>
<reference evidence="2 3" key="1">
    <citation type="journal article" date="2019" name="New Phytol.">
        <title>Comparative genomics reveals unique wood-decay strategies and fruiting body development in the Schizophyllaceae.</title>
        <authorList>
            <person name="Almasi E."/>
            <person name="Sahu N."/>
            <person name="Krizsan K."/>
            <person name="Balint B."/>
            <person name="Kovacs G.M."/>
            <person name="Kiss B."/>
            <person name="Cseklye J."/>
            <person name="Drula E."/>
            <person name="Henrissat B."/>
            <person name="Nagy I."/>
            <person name="Chovatia M."/>
            <person name="Adam C."/>
            <person name="LaButti K."/>
            <person name="Lipzen A."/>
            <person name="Riley R."/>
            <person name="Grigoriev I.V."/>
            <person name="Nagy L.G."/>
        </authorList>
    </citation>
    <scope>NUCLEOTIDE SEQUENCE [LARGE SCALE GENOMIC DNA]</scope>
    <source>
        <strain evidence="2 3">NL-1724</strain>
    </source>
</reference>
<feature type="region of interest" description="Disordered" evidence="1">
    <location>
        <begin position="73"/>
        <end position="94"/>
    </location>
</feature>
<accession>A0A550C8R2</accession>
<dbReference type="InterPro" id="IPR040521">
    <property type="entry name" value="KDZ"/>
</dbReference>
<evidence type="ECO:0000313" key="2">
    <source>
        <dbReference type="EMBL" id="TRM61200.1"/>
    </source>
</evidence>
<dbReference type="STRING" id="97359.A0A550C8R2"/>
<protein>
    <submittedName>
        <fullName evidence="2">Uncharacterized protein</fullName>
    </submittedName>
</protein>
<organism evidence="2 3">
    <name type="scientific">Schizophyllum amplum</name>
    <dbReference type="NCBI Taxonomy" id="97359"/>
    <lineage>
        <taxon>Eukaryota</taxon>
        <taxon>Fungi</taxon>
        <taxon>Dikarya</taxon>
        <taxon>Basidiomycota</taxon>
        <taxon>Agaricomycotina</taxon>
        <taxon>Agaricomycetes</taxon>
        <taxon>Agaricomycetidae</taxon>
        <taxon>Agaricales</taxon>
        <taxon>Schizophyllaceae</taxon>
        <taxon>Schizophyllum</taxon>
    </lineage>
</organism>
<evidence type="ECO:0000256" key="1">
    <source>
        <dbReference type="SAM" id="MobiDB-lite"/>
    </source>
</evidence>
<sequence length="143" mass="15457">RPTEYLRSRCPACFGSNRRLSDSDPAVPDSIIALDACFSQKHNLQNRDPPFHHPNGVMVSEASLSAAEAHVEACRGRGRGRPRKRKATEGRGYSPAFDTSAAGIRVPVEALRNCEDSFKAAQESIAKANTGHHDVTAAMALLC</sequence>
<evidence type="ECO:0000313" key="3">
    <source>
        <dbReference type="Proteomes" id="UP000320762"/>
    </source>
</evidence>
<feature type="compositionally biased region" description="Basic residues" evidence="1">
    <location>
        <begin position="76"/>
        <end position="86"/>
    </location>
</feature>
<name>A0A550C8R2_9AGAR</name>
<dbReference type="EMBL" id="VDMD01000017">
    <property type="protein sequence ID" value="TRM61200.1"/>
    <property type="molecule type" value="Genomic_DNA"/>
</dbReference>
<gene>
    <name evidence="2" type="ORF">BD626DRAFT_389216</name>
</gene>
<comment type="caution">
    <text evidence="2">The sequence shown here is derived from an EMBL/GenBank/DDBJ whole genome shotgun (WGS) entry which is preliminary data.</text>
</comment>
<dbReference type="OrthoDB" id="2666777at2759"/>
<keyword evidence="3" id="KW-1185">Reference proteome</keyword>
<feature type="non-terminal residue" evidence="2">
    <location>
        <position position="1"/>
    </location>
</feature>
<feature type="non-terminal residue" evidence="2">
    <location>
        <position position="143"/>
    </location>
</feature>
<dbReference type="AlphaFoldDB" id="A0A550C8R2"/>